<dbReference type="PANTHER" id="PTHR35861:SF1">
    <property type="entry name" value="PHAGE TAIL SHEATH PROTEIN"/>
    <property type="match status" value="1"/>
</dbReference>
<accession>A0A4P8HJH8</accession>
<feature type="domain" description="Tail sheath protein subtilisin-like" evidence="2">
    <location>
        <begin position="391"/>
        <end position="539"/>
    </location>
</feature>
<dbReference type="Proteomes" id="UP000584325">
    <property type="component" value="Unassembled WGS sequence"/>
</dbReference>
<proteinExistence type="inferred from homology"/>
<dbReference type="Pfam" id="PF04984">
    <property type="entry name" value="Phage_sheath_1"/>
    <property type="match status" value="1"/>
</dbReference>
<dbReference type="RefSeq" id="WP_137312755.1">
    <property type="nucleotide sequence ID" value="NZ_CP040017.1"/>
</dbReference>
<evidence type="ECO:0008006" key="8">
    <source>
        <dbReference type="Google" id="ProtNLM"/>
    </source>
</evidence>
<name>A0A4P8HJH8_9BURK</name>
<evidence type="ECO:0000313" key="6">
    <source>
        <dbReference type="Proteomes" id="UP000298763"/>
    </source>
</evidence>
<evidence type="ECO:0000313" key="4">
    <source>
        <dbReference type="EMBL" id="MBB3219838.1"/>
    </source>
</evidence>
<dbReference type="AlphaFoldDB" id="A0A4P8HJH8"/>
<feature type="domain" description="Tail sheath protein C-terminal" evidence="3">
    <location>
        <begin position="541"/>
        <end position="646"/>
    </location>
</feature>
<dbReference type="OrthoDB" id="9767864at2"/>
<evidence type="ECO:0000313" key="7">
    <source>
        <dbReference type="Proteomes" id="UP000584325"/>
    </source>
</evidence>
<comment type="similarity">
    <text evidence="1">Belongs to the myoviridae tail sheath protein family.</text>
</comment>
<evidence type="ECO:0000313" key="5">
    <source>
        <dbReference type="EMBL" id="QCP09869.1"/>
    </source>
</evidence>
<evidence type="ECO:0000256" key="1">
    <source>
        <dbReference type="ARBA" id="ARBA00008005"/>
    </source>
</evidence>
<organism evidence="4 7">
    <name type="scientific">Pseudoduganella umbonata</name>
    <dbReference type="NCBI Taxonomy" id="864828"/>
    <lineage>
        <taxon>Bacteria</taxon>
        <taxon>Pseudomonadati</taxon>
        <taxon>Pseudomonadota</taxon>
        <taxon>Betaproteobacteria</taxon>
        <taxon>Burkholderiales</taxon>
        <taxon>Oxalobacteraceae</taxon>
        <taxon>Telluria group</taxon>
        <taxon>Pseudoduganella</taxon>
    </lineage>
</organism>
<dbReference type="InterPro" id="IPR020287">
    <property type="entry name" value="Tail_sheath_C"/>
</dbReference>
<reference evidence="5 6" key="1">
    <citation type="submission" date="2019-05" db="EMBL/GenBank/DDBJ databases">
        <title>Draft Genome Sequences of Six Type Strains of the Genus Massilia.</title>
        <authorList>
            <person name="Miess H."/>
            <person name="Frediansyhah A."/>
            <person name="Gross H."/>
        </authorList>
    </citation>
    <scope>NUCLEOTIDE SEQUENCE [LARGE SCALE GENOMIC DNA]</scope>
    <source>
        <strain evidence="5 6">DSMZ 26121</strain>
    </source>
</reference>
<dbReference type="Proteomes" id="UP000298763">
    <property type="component" value="Chromosome"/>
</dbReference>
<keyword evidence="6" id="KW-1185">Reference proteome</keyword>
<evidence type="ECO:0000259" key="2">
    <source>
        <dbReference type="Pfam" id="PF04984"/>
    </source>
</evidence>
<dbReference type="PANTHER" id="PTHR35861">
    <property type="match status" value="1"/>
</dbReference>
<sequence length="665" mass="71826">MAASYSTPGVYYERVDAGAPPVSPLRSDIPALLGIARRGPLQRPVPIDSWKQFVAYFGDVTGAGYLAYAARAFFENGGRRCWIVRLASDAAATASLYLTAGTVPVWRIAATSQGVWGNALSVSLRQTHRGQAVADPALCQPEYAVVSSVSGFERGTQVRIRVAAGTFAQRLVSAVDAQSRRLYWVNPEPRLRFPEEAALTGYDPMAPLLIESIDFTLLVRDGTRVADTVEGLSPSRRHPRYAPRELAGIPVWEPGSPNWRLPQTPPLIQVDELRGESSLLALTLFDEPDGAWLALHGGLDGLSTLAVGDFTGEAADPLASDAEAARRRRGLACLDAVDEVGIVAVPDIHIRPLPNPERRPLPPCVPDLCLPAPEPGPAAPPPEPVGDLPPGFDEGQIHAVQAAMVAHCEALRYRIALLDPPLAAASDARLGIAAIRAWRKRFDSKYAALHFPWLRVADPLRLGGSVLRAIPPSGHVAGFCAHCDWSVGVHKAPANGMLNWVQDLTLDLDDTSHGLLNDEGVNVIRAFPGRGIRIFGARTVSSDPDWRYLNVRRLLIMIEKSLGVASQWAVFEPNDFRTRAKLHLAFTGFLMALWQRGALAGTVPAEAFFVKCNDANNPPDARARGELLAEIGVAPAKPFEFVVLRVGRGDNQFEISEAAVIEGVS</sequence>
<dbReference type="Pfam" id="PF17482">
    <property type="entry name" value="Phage_sheath_1C"/>
    <property type="match status" value="1"/>
</dbReference>
<dbReference type="InterPro" id="IPR052042">
    <property type="entry name" value="Tail_sheath_structural"/>
</dbReference>
<evidence type="ECO:0000259" key="3">
    <source>
        <dbReference type="Pfam" id="PF17482"/>
    </source>
</evidence>
<dbReference type="EMBL" id="CP040017">
    <property type="protein sequence ID" value="QCP09869.1"/>
    <property type="molecule type" value="Genomic_DNA"/>
</dbReference>
<dbReference type="Gene3D" id="3.40.50.11780">
    <property type="match status" value="2"/>
</dbReference>
<dbReference type="InterPro" id="IPR035089">
    <property type="entry name" value="Phage_sheath_subtilisin"/>
</dbReference>
<protein>
    <recommendedName>
        <fullName evidence="8">Phage tail sheath family protein</fullName>
    </recommendedName>
</protein>
<reference evidence="4 7" key="2">
    <citation type="submission" date="2020-08" db="EMBL/GenBank/DDBJ databases">
        <title>Genomic Encyclopedia of Type Strains, Phase III (KMG-III): the genomes of soil and plant-associated and newly described type strains.</title>
        <authorList>
            <person name="Whitman W."/>
        </authorList>
    </citation>
    <scope>NUCLEOTIDE SEQUENCE [LARGE SCALE GENOMIC DNA]</scope>
    <source>
        <strain evidence="4 7">CECT 7753</strain>
    </source>
</reference>
<gene>
    <name evidence="5" type="ORF">FCL38_05100</name>
    <name evidence="4" type="ORF">FHS02_000625</name>
</gene>
<dbReference type="EMBL" id="JACHXS010000001">
    <property type="protein sequence ID" value="MBB3219838.1"/>
    <property type="molecule type" value="Genomic_DNA"/>
</dbReference>